<evidence type="ECO:0000313" key="3">
    <source>
        <dbReference type="Proteomes" id="UP001521150"/>
    </source>
</evidence>
<comment type="caution">
    <text evidence="2">The sequence shown here is derived from an EMBL/GenBank/DDBJ whole genome shotgun (WGS) entry which is preliminary data.</text>
</comment>
<dbReference type="Proteomes" id="UP001521150">
    <property type="component" value="Unassembled WGS sequence"/>
</dbReference>
<dbReference type="CDD" id="cd06170">
    <property type="entry name" value="LuxR_C_like"/>
    <property type="match status" value="1"/>
</dbReference>
<keyword evidence="3" id="KW-1185">Reference proteome</keyword>
<proteinExistence type="predicted"/>
<dbReference type="Pfam" id="PF00196">
    <property type="entry name" value="GerE"/>
    <property type="match status" value="1"/>
</dbReference>
<dbReference type="InterPro" id="IPR058852">
    <property type="entry name" value="HTH_77"/>
</dbReference>
<dbReference type="Pfam" id="PF25872">
    <property type="entry name" value="HTH_77"/>
    <property type="match status" value="1"/>
</dbReference>
<evidence type="ECO:0000259" key="1">
    <source>
        <dbReference type="PROSITE" id="PS50043"/>
    </source>
</evidence>
<dbReference type="InterPro" id="IPR000792">
    <property type="entry name" value="Tscrpt_reg_LuxR_C"/>
</dbReference>
<sequence>MAGTRAGQRRGNLPAEVTSFVGRGGELSETRRQLTSSRLLTLTGIGGVGKTRLALRVAATVRRAFADGVWLVELAALQDRTLLEQTVVDAVGVQDRSARSPREVLVGHLRGKQVLLVLDNCEHLADRCAGLAAQLLPAAPGLRILATSRHALSTPGEHIHAVPPLLLPDPDRMPRGEHLGNEAIRLFAERSVLVRPGFEVAADNYATIARICRRLDGLPLAIELAAARLRALSPEQILHRLDDRFRLLHAGDRAVLPRHQTLRTVVDWSFELCSPLEQQLWARVSVFAGGFDLDAVEAVCAGDGIDRDQLFELMAGLVDKSIVIRQDQHGGPEARYRLLDTLRHYGRDTLRATGEEPVLRRRHRDYYLDVAERGKADWFGPAQLAVFARSRAAHANLRLALEYCLTTPGESQTGLHLAAVLHFYWYSCGFLAEGRHWLDQALALDTQPGRTRATALWTSAHIALVQGDFAASFAMTEECHDWAQQQDDQTVLAYAVFARGAAAWLSGDFPDGLALAEDALARFDTLGELNTTVLLGHSMLIVAAVFAGDFARGLALGRRALAISERHGEQWARAYTLYGVTVAEWRLGKVARAIAYAKESMRIVHAFNDIFGMAMFVEQLAWVHGAAGEAERAAVLLGVAHRIWPLTGTKPLMGSPPFLAAREACEQQARRTLGDHAFQAAFDRGTTLELDQAVAYALDEKPASAIPATATKTVASPLTPREQQVAELVADGLSNKDIAAQLMIAQRTAEAHIGHILTKLDFTTRVQLAAWFIEQRECRDR</sequence>
<dbReference type="PRINTS" id="PR00364">
    <property type="entry name" value="DISEASERSIST"/>
</dbReference>
<reference evidence="2 3" key="1">
    <citation type="submission" date="2021-12" db="EMBL/GenBank/DDBJ databases">
        <title>Genome sequence of Kibdelosporangium philippinense ATCC 49844.</title>
        <authorList>
            <person name="Fedorov E.A."/>
            <person name="Omeragic M."/>
            <person name="Shalygina K.F."/>
            <person name="Maclea K.S."/>
        </authorList>
    </citation>
    <scope>NUCLEOTIDE SEQUENCE [LARGE SCALE GENOMIC DNA]</scope>
    <source>
        <strain evidence="2 3">ATCC 49844</strain>
    </source>
</reference>
<dbReference type="Gene3D" id="1.25.40.10">
    <property type="entry name" value="Tetratricopeptide repeat domain"/>
    <property type="match status" value="1"/>
</dbReference>
<evidence type="ECO:0000313" key="2">
    <source>
        <dbReference type="EMBL" id="MCE7002128.1"/>
    </source>
</evidence>
<dbReference type="SUPFAM" id="SSF46894">
    <property type="entry name" value="C-terminal effector domain of the bipartite response regulators"/>
    <property type="match status" value="1"/>
</dbReference>
<dbReference type="PRINTS" id="PR00038">
    <property type="entry name" value="HTHLUXR"/>
</dbReference>
<dbReference type="SMART" id="SM00421">
    <property type="entry name" value="HTH_LUXR"/>
    <property type="match status" value="1"/>
</dbReference>
<dbReference type="Gene3D" id="3.40.50.300">
    <property type="entry name" value="P-loop containing nucleotide triphosphate hydrolases"/>
    <property type="match status" value="1"/>
</dbReference>
<organism evidence="2 3">
    <name type="scientific">Kibdelosporangium philippinense</name>
    <dbReference type="NCBI Taxonomy" id="211113"/>
    <lineage>
        <taxon>Bacteria</taxon>
        <taxon>Bacillati</taxon>
        <taxon>Actinomycetota</taxon>
        <taxon>Actinomycetes</taxon>
        <taxon>Pseudonocardiales</taxon>
        <taxon>Pseudonocardiaceae</taxon>
        <taxon>Kibdelosporangium</taxon>
    </lineage>
</organism>
<dbReference type="InterPro" id="IPR011990">
    <property type="entry name" value="TPR-like_helical_dom_sf"/>
</dbReference>
<protein>
    <submittedName>
        <fullName evidence="2">LuxR C-terminal-related transcriptional regulator</fullName>
    </submittedName>
</protein>
<dbReference type="InterPro" id="IPR036388">
    <property type="entry name" value="WH-like_DNA-bd_sf"/>
</dbReference>
<dbReference type="SUPFAM" id="SSF52540">
    <property type="entry name" value="P-loop containing nucleoside triphosphate hydrolases"/>
    <property type="match status" value="1"/>
</dbReference>
<dbReference type="Gene3D" id="1.10.10.10">
    <property type="entry name" value="Winged helix-like DNA-binding domain superfamily/Winged helix DNA-binding domain"/>
    <property type="match status" value="1"/>
</dbReference>
<name>A0ABS8Z520_9PSEU</name>
<dbReference type="PANTHER" id="PTHR47691">
    <property type="entry name" value="REGULATOR-RELATED"/>
    <property type="match status" value="1"/>
</dbReference>
<accession>A0ABS8Z520</accession>
<dbReference type="SUPFAM" id="SSF48452">
    <property type="entry name" value="TPR-like"/>
    <property type="match status" value="2"/>
</dbReference>
<dbReference type="RefSeq" id="WP_233723165.1">
    <property type="nucleotide sequence ID" value="NZ_JAJVCN010000001.1"/>
</dbReference>
<feature type="domain" description="HTH luxR-type" evidence="1">
    <location>
        <begin position="711"/>
        <end position="776"/>
    </location>
</feature>
<dbReference type="InterPro" id="IPR016032">
    <property type="entry name" value="Sig_transdc_resp-reg_C-effctor"/>
</dbReference>
<dbReference type="PROSITE" id="PS50043">
    <property type="entry name" value="HTH_LUXR_2"/>
    <property type="match status" value="1"/>
</dbReference>
<dbReference type="PANTHER" id="PTHR47691:SF3">
    <property type="entry name" value="HTH-TYPE TRANSCRIPTIONAL REGULATOR RV0890C-RELATED"/>
    <property type="match status" value="1"/>
</dbReference>
<dbReference type="InterPro" id="IPR027417">
    <property type="entry name" value="P-loop_NTPase"/>
</dbReference>
<dbReference type="EMBL" id="JAJVCN010000001">
    <property type="protein sequence ID" value="MCE7002128.1"/>
    <property type="molecule type" value="Genomic_DNA"/>
</dbReference>
<gene>
    <name evidence="2" type="ORF">LWC34_04700</name>
</gene>